<dbReference type="Gene3D" id="3.40.50.720">
    <property type="entry name" value="NAD(P)-binding Rossmann-like Domain"/>
    <property type="match status" value="1"/>
</dbReference>
<dbReference type="STRING" id="13706.A0A1X2H0U4"/>
<evidence type="ECO:0000313" key="8">
    <source>
        <dbReference type="EMBL" id="ORY90959.1"/>
    </source>
</evidence>
<evidence type="ECO:0000313" key="9">
    <source>
        <dbReference type="Proteomes" id="UP000242180"/>
    </source>
</evidence>
<dbReference type="InterPro" id="IPR000683">
    <property type="entry name" value="Gfo/Idh/MocA-like_OxRdtase_N"/>
</dbReference>
<evidence type="ECO:0000256" key="2">
    <source>
        <dbReference type="ARBA" id="ARBA00023002"/>
    </source>
</evidence>
<name>A0A1X2H0U4_SYNRA</name>
<accession>A0A1X2H0U4</accession>
<sequence length="345" mass="37842">MSLKWGIIGTGAIANTFARGLAVARRNELVAVGSRTPESAQIFGKKYNVPASQCYGSYAELLKDPGVDIVYISTPHPQHCELAVQTAKAGKHILLEKPMAMNEAEAQRVFDAAKQHNVFLMEAYMYRCHPQMEKLIERIQAGDIGNVKLVRASFSYNGYEFGPDSRLWLNELGGGALLDIGGYPMSFARRIAGAVSGKPFLNPTAIKAVGHVQPETKVDEWTIASVQFENNVTAQLLTGIFGDYDCGVEVVGTKGVLRLPNPWRPDIEALGPVQVERKEHGKPFEVLSVEMEQPNLYAIEAEAAAAAVLDGKKECAYMSWDDSLGQVRALDKWRQEIGLVYAADQ</sequence>
<dbReference type="Gene3D" id="3.30.360.10">
    <property type="entry name" value="Dihydrodipicolinate Reductase, domain 2"/>
    <property type="match status" value="1"/>
</dbReference>
<dbReference type="InterPro" id="IPR050984">
    <property type="entry name" value="Gfo/Idh/MocA_domain"/>
</dbReference>
<evidence type="ECO:0000256" key="4">
    <source>
        <dbReference type="ARBA" id="ARBA00042988"/>
    </source>
</evidence>
<dbReference type="GO" id="GO:0000166">
    <property type="term" value="F:nucleotide binding"/>
    <property type="evidence" value="ECO:0007669"/>
    <property type="project" value="InterPro"/>
</dbReference>
<dbReference type="SUPFAM" id="SSF51735">
    <property type="entry name" value="NAD(P)-binding Rossmann-fold domains"/>
    <property type="match status" value="1"/>
</dbReference>
<evidence type="ECO:0000259" key="6">
    <source>
        <dbReference type="Pfam" id="PF01408"/>
    </source>
</evidence>
<dbReference type="PANTHER" id="PTHR22604">
    <property type="entry name" value="OXIDOREDUCTASES"/>
    <property type="match status" value="1"/>
</dbReference>
<dbReference type="Proteomes" id="UP000242180">
    <property type="component" value="Unassembled WGS sequence"/>
</dbReference>
<dbReference type="Pfam" id="PF01408">
    <property type="entry name" value="GFO_IDH_MocA"/>
    <property type="match status" value="1"/>
</dbReference>
<dbReference type="FunCoup" id="A0A1X2H0U4">
    <property type="interactions" value="3"/>
</dbReference>
<dbReference type="EC" id="1.1.1.179" evidence="3"/>
<comment type="catalytic activity">
    <reaction evidence="5">
        <text>D-xylose + NADP(+) = D-xylono-1,5-lactone + NADPH + H(+)</text>
        <dbReference type="Rhea" id="RHEA:22000"/>
        <dbReference type="ChEBI" id="CHEBI:15378"/>
        <dbReference type="ChEBI" id="CHEBI:15867"/>
        <dbReference type="ChEBI" id="CHEBI:53455"/>
        <dbReference type="ChEBI" id="CHEBI:57783"/>
        <dbReference type="ChEBI" id="CHEBI:58349"/>
        <dbReference type="EC" id="1.1.1.179"/>
    </reaction>
</comment>
<dbReference type="GO" id="GO:0047837">
    <property type="term" value="F:D-xylose 1-dehydrogenase (NADP+) activity"/>
    <property type="evidence" value="ECO:0007669"/>
    <property type="project" value="UniProtKB-EC"/>
</dbReference>
<dbReference type="InParanoid" id="A0A1X2H0U4"/>
<dbReference type="SUPFAM" id="SSF55347">
    <property type="entry name" value="Glyceraldehyde-3-phosphate dehydrogenase-like, C-terminal domain"/>
    <property type="match status" value="1"/>
</dbReference>
<dbReference type="PANTHER" id="PTHR22604:SF105">
    <property type="entry name" value="TRANS-1,2-DIHYDROBENZENE-1,2-DIOL DEHYDROGENASE"/>
    <property type="match status" value="1"/>
</dbReference>
<comment type="caution">
    <text evidence="8">The sequence shown here is derived from an EMBL/GenBank/DDBJ whole genome shotgun (WGS) entry which is preliminary data.</text>
</comment>
<proteinExistence type="inferred from homology"/>
<feature type="domain" description="GFO/IDH/MocA-like oxidoreductase" evidence="7">
    <location>
        <begin position="134"/>
        <end position="257"/>
    </location>
</feature>
<dbReference type="OrthoDB" id="2129491at2759"/>
<gene>
    <name evidence="8" type="ORF">BCR43DRAFT_479645</name>
</gene>
<dbReference type="InterPro" id="IPR055170">
    <property type="entry name" value="GFO_IDH_MocA-like_dom"/>
</dbReference>
<comment type="similarity">
    <text evidence="1">Belongs to the Gfo/Idh/MocA family.</text>
</comment>
<keyword evidence="9" id="KW-1185">Reference proteome</keyword>
<reference evidence="8 9" key="1">
    <citation type="submission" date="2016-07" db="EMBL/GenBank/DDBJ databases">
        <title>Pervasive Adenine N6-methylation of Active Genes in Fungi.</title>
        <authorList>
            <consortium name="DOE Joint Genome Institute"/>
            <person name="Mondo S.J."/>
            <person name="Dannebaum R.O."/>
            <person name="Kuo R.C."/>
            <person name="Labutti K."/>
            <person name="Haridas S."/>
            <person name="Kuo A."/>
            <person name="Salamov A."/>
            <person name="Ahrendt S.R."/>
            <person name="Lipzen A."/>
            <person name="Sullivan W."/>
            <person name="Andreopoulos W.B."/>
            <person name="Clum A."/>
            <person name="Lindquist E."/>
            <person name="Daum C."/>
            <person name="Ramamoorthy G.K."/>
            <person name="Gryganskyi A."/>
            <person name="Culley D."/>
            <person name="Magnuson J.K."/>
            <person name="James T.Y."/>
            <person name="O'Malley M.A."/>
            <person name="Stajich J.E."/>
            <person name="Spatafora J.W."/>
            <person name="Visel A."/>
            <person name="Grigoriev I.V."/>
        </authorList>
    </citation>
    <scope>NUCLEOTIDE SEQUENCE [LARGE SCALE GENOMIC DNA]</scope>
    <source>
        <strain evidence="8 9">NRRL 2496</strain>
    </source>
</reference>
<dbReference type="AlphaFoldDB" id="A0A1X2H0U4"/>
<evidence type="ECO:0000256" key="5">
    <source>
        <dbReference type="ARBA" id="ARBA00049233"/>
    </source>
</evidence>
<evidence type="ECO:0000256" key="3">
    <source>
        <dbReference type="ARBA" id="ARBA00038984"/>
    </source>
</evidence>
<dbReference type="InterPro" id="IPR036291">
    <property type="entry name" value="NAD(P)-bd_dom_sf"/>
</dbReference>
<protein>
    <recommendedName>
        <fullName evidence="3">D-xylose 1-dehydrogenase (NADP(+), D-xylono-1,5-lactone-forming)</fullName>
        <ecNumber evidence="3">1.1.1.179</ecNumber>
    </recommendedName>
    <alternativeName>
        <fullName evidence="4">D-xylose-NADP dehydrogenase</fullName>
    </alternativeName>
</protein>
<dbReference type="OMA" id="IYVREQI"/>
<dbReference type="EMBL" id="MCGN01000011">
    <property type="protein sequence ID" value="ORY90959.1"/>
    <property type="molecule type" value="Genomic_DNA"/>
</dbReference>
<dbReference type="Pfam" id="PF22725">
    <property type="entry name" value="GFO_IDH_MocA_C3"/>
    <property type="match status" value="1"/>
</dbReference>
<feature type="domain" description="Gfo/Idh/MocA-like oxidoreductase N-terminal" evidence="6">
    <location>
        <begin position="3"/>
        <end position="123"/>
    </location>
</feature>
<evidence type="ECO:0000259" key="7">
    <source>
        <dbReference type="Pfam" id="PF22725"/>
    </source>
</evidence>
<organism evidence="8 9">
    <name type="scientific">Syncephalastrum racemosum</name>
    <name type="common">Filamentous fungus</name>
    <dbReference type="NCBI Taxonomy" id="13706"/>
    <lineage>
        <taxon>Eukaryota</taxon>
        <taxon>Fungi</taxon>
        <taxon>Fungi incertae sedis</taxon>
        <taxon>Mucoromycota</taxon>
        <taxon>Mucoromycotina</taxon>
        <taxon>Mucoromycetes</taxon>
        <taxon>Mucorales</taxon>
        <taxon>Syncephalastraceae</taxon>
        <taxon>Syncephalastrum</taxon>
    </lineage>
</organism>
<keyword evidence="2" id="KW-0560">Oxidoreductase</keyword>
<evidence type="ECO:0000256" key="1">
    <source>
        <dbReference type="ARBA" id="ARBA00010928"/>
    </source>
</evidence>